<feature type="compositionally biased region" description="Basic and acidic residues" evidence="9">
    <location>
        <begin position="221"/>
        <end position="234"/>
    </location>
</feature>
<keyword evidence="3" id="KW-0808">Transferase</keyword>
<feature type="compositionally biased region" description="Acidic residues" evidence="9">
    <location>
        <begin position="202"/>
        <end position="220"/>
    </location>
</feature>
<accession>A0ABQ8SAX2</accession>
<dbReference type="SUPFAM" id="SSF56112">
    <property type="entry name" value="Protein kinase-like (PK-like)"/>
    <property type="match status" value="1"/>
</dbReference>
<comment type="caution">
    <text evidence="10">The sequence shown here is derived from an EMBL/GenBank/DDBJ whole genome shotgun (WGS) entry which is preliminary data.</text>
</comment>
<evidence type="ECO:0000256" key="2">
    <source>
        <dbReference type="ARBA" id="ARBA00022527"/>
    </source>
</evidence>
<evidence type="ECO:0000313" key="10">
    <source>
        <dbReference type="EMBL" id="KAJ4430981.1"/>
    </source>
</evidence>
<gene>
    <name evidence="10" type="ORF">ANN_19574</name>
</gene>
<feature type="region of interest" description="Disordered" evidence="9">
    <location>
        <begin position="192"/>
        <end position="259"/>
    </location>
</feature>
<dbReference type="InterPro" id="IPR011009">
    <property type="entry name" value="Kinase-like_dom_sf"/>
</dbReference>
<dbReference type="PANTHER" id="PTHR47634:SF9">
    <property type="entry name" value="PROTEIN KINASE DOMAIN-CONTAINING PROTEIN-RELATED"/>
    <property type="match status" value="1"/>
</dbReference>
<keyword evidence="6" id="KW-0067">ATP-binding</keyword>
<dbReference type="EMBL" id="JAJSOF020000031">
    <property type="protein sequence ID" value="KAJ4430981.1"/>
    <property type="molecule type" value="Genomic_DNA"/>
</dbReference>
<evidence type="ECO:0000256" key="5">
    <source>
        <dbReference type="ARBA" id="ARBA00022777"/>
    </source>
</evidence>
<keyword evidence="11" id="KW-1185">Reference proteome</keyword>
<evidence type="ECO:0000256" key="6">
    <source>
        <dbReference type="ARBA" id="ARBA00022840"/>
    </source>
</evidence>
<keyword evidence="5" id="KW-0418">Kinase</keyword>
<dbReference type="Proteomes" id="UP001148838">
    <property type="component" value="Unassembled WGS sequence"/>
</dbReference>
<dbReference type="InterPro" id="IPR051334">
    <property type="entry name" value="SRPK"/>
</dbReference>
<evidence type="ECO:0000256" key="7">
    <source>
        <dbReference type="ARBA" id="ARBA00047899"/>
    </source>
</evidence>
<evidence type="ECO:0000256" key="3">
    <source>
        <dbReference type="ARBA" id="ARBA00022679"/>
    </source>
</evidence>
<evidence type="ECO:0000256" key="4">
    <source>
        <dbReference type="ARBA" id="ARBA00022741"/>
    </source>
</evidence>
<dbReference type="Gene3D" id="1.10.510.10">
    <property type="entry name" value="Transferase(Phosphotransferase) domain 1"/>
    <property type="match status" value="1"/>
</dbReference>
<feature type="compositionally biased region" description="Basic residues" evidence="9">
    <location>
        <begin position="1"/>
        <end position="15"/>
    </location>
</feature>
<dbReference type="PANTHER" id="PTHR47634">
    <property type="entry name" value="PROTEIN KINASE DOMAIN-CONTAINING PROTEIN-RELATED"/>
    <property type="match status" value="1"/>
</dbReference>
<reference evidence="10 11" key="1">
    <citation type="journal article" date="2022" name="Allergy">
        <title>Genome assembly and annotation of Periplaneta americana reveal a comprehensive cockroach allergen profile.</title>
        <authorList>
            <person name="Wang L."/>
            <person name="Xiong Q."/>
            <person name="Saelim N."/>
            <person name="Wang L."/>
            <person name="Nong W."/>
            <person name="Wan A.T."/>
            <person name="Shi M."/>
            <person name="Liu X."/>
            <person name="Cao Q."/>
            <person name="Hui J.H.L."/>
            <person name="Sookrung N."/>
            <person name="Leung T.F."/>
            <person name="Tungtrongchitr A."/>
            <person name="Tsui S.K.W."/>
        </authorList>
    </citation>
    <scope>NUCLEOTIDE SEQUENCE [LARGE SCALE GENOMIC DNA]</scope>
    <source>
        <strain evidence="10">PWHHKU_190912</strain>
    </source>
</reference>
<protein>
    <recommendedName>
        <fullName evidence="1">non-specific serine/threonine protein kinase</fullName>
        <ecNumber evidence="1">2.7.11.1</ecNumber>
    </recommendedName>
</protein>
<comment type="catalytic activity">
    <reaction evidence="8">
        <text>L-seryl-[protein] + ATP = O-phospho-L-seryl-[protein] + ADP + H(+)</text>
        <dbReference type="Rhea" id="RHEA:17989"/>
        <dbReference type="Rhea" id="RHEA-COMP:9863"/>
        <dbReference type="Rhea" id="RHEA-COMP:11604"/>
        <dbReference type="ChEBI" id="CHEBI:15378"/>
        <dbReference type="ChEBI" id="CHEBI:29999"/>
        <dbReference type="ChEBI" id="CHEBI:30616"/>
        <dbReference type="ChEBI" id="CHEBI:83421"/>
        <dbReference type="ChEBI" id="CHEBI:456216"/>
        <dbReference type="EC" id="2.7.11.1"/>
    </reaction>
</comment>
<dbReference type="EC" id="2.7.11.1" evidence="1"/>
<feature type="compositionally biased region" description="Polar residues" evidence="9">
    <location>
        <begin position="238"/>
        <end position="259"/>
    </location>
</feature>
<organism evidence="10 11">
    <name type="scientific">Periplaneta americana</name>
    <name type="common">American cockroach</name>
    <name type="synonym">Blatta americana</name>
    <dbReference type="NCBI Taxonomy" id="6978"/>
    <lineage>
        <taxon>Eukaryota</taxon>
        <taxon>Metazoa</taxon>
        <taxon>Ecdysozoa</taxon>
        <taxon>Arthropoda</taxon>
        <taxon>Hexapoda</taxon>
        <taxon>Insecta</taxon>
        <taxon>Pterygota</taxon>
        <taxon>Neoptera</taxon>
        <taxon>Polyneoptera</taxon>
        <taxon>Dictyoptera</taxon>
        <taxon>Blattodea</taxon>
        <taxon>Blattoidea</taxon>
        <taxon>Blattidae</taxon>
        <taxon>Blattinae</taxon>
        <taxon>Periplaneta</taxon>
    </lineage>
</organism>
<proteinExistence type="predicted"/>
<sequence>MEVKKKKKKKKKKKFLGSDDDAQEDSRDYYRGGYYPVKIVWLCWDLGANRFVVLTVVKRAAHYTETALDEIRLIKCVRESNMSEQRRDKIVQMLDDFKISGVNGTHVCMVFEVLDIKPENIRKLASEAIQWHKMGLKLPESLVSQPQMTTRPLILMPKCLKIRRKKLNKKAKRQAELLEKQMQQLEELEEIQNVSVTQDMEREVDYDEDREAGEDVDGDGESERASIGESEGTKPRVKQSTCLPSLEQPTTSKTGLKSTSILNAKAQKRDTVEVNPLLIGDKNVKSKSTLEIRKNFAEMKHIEVKPAAMHILPLIPDSDFSNLFCNSHDSSTVPGDGDRECNWNHCAPLGRS</sequence>
<evidence type="ECO:0000313" key="11">
    <source>
        <dbReference type="Proteomes" id="UP001148838"/>
    </source>
</evidence>
<comment type="catalytic activity">
    <reaction evidence="7">
        <text>L-threonyl-[protein] + ATP = O-phospho-L-threonyl-[protein] + ADP + H(+)</text>
        <dbReference type="Rhea" id="RHEA:46608"/>
        <dbReference type="Rhea" id="RHEA-COMP:11060"/>
        <dbReference type="Rhea" id="RHEA-COMP:11605"/>
        <dbReference type="ChEBI" id="CHEBI:15378"/>
        <dbReference type="ChEBI" id="CHEBI:30013"/>
        <dbReference type="ChEBI" id="CHEBI:30616"/>
        <dbReference type="ChEBI" id="CHEBI:61977"/>
        <dbReference type="ChEBI" id="CHEBI:456216"/>
        <dbReference type="EC" id="2.7.11.1"/>
    </reaction>
</comment>
<evidence type="ECO:0000256" key="1">
    <source>
        <dbReference type="ARBA" id="ARBA00012513"/>
    </source>
</evidence>
<keyword evidence="2" id="KW-0723">Serine/threonine-protein kinase</keyword>
<evidence type="ECO:0000256" key="9">
    <source>
        <dbReference type="SAM" id="MobiDB-lite"/>
    </source>
</evidence>
<keyword evidence="4" id="KW-0547">Nucleotide-binding</keyword>
<name>A0ABQ8SAX2_PERAM</name>
<evidence type="ECO:0000256" key="8">
    <source>
        <dbReference type="ARBA" id="ARBA00048679"/>
    </source>
</evidence>
<dbReference type="Gene3D" id="3.30.200.20">
    <property type="entry name" value="Phosphorylase Kinase, domain 1"/>
    <property type="match status" value="1"/>
</dbReference>
<feature type="region of interest" description="Disordered" evidence="9">
    <location>
        <begin position="1"/>
        <end position="23"/>
    </location>
</feature>